<sequence length="583" mass="64286">MVLTRSAVRSEASHISEGVRRSPRLIHKCTEDTSRVSTRQGPSVRSTNTWGCKARGINAVGRGKGSVVVTPSTTSIPSGNSAVPTRPRAHSTGIDPTCDRDSLECPGTVSVCGPRDVVDRRRLRSVDSRALSVTKQVPGVRKAGNKVRPSPKSSMKVAKGRRKVELPQGTKDIGGGSGDNGGCDGTSEGIGYDDMGHREVGPMIFDPPLGEGEPQEGKAYSATLRQWLKSVGCGESGRFEVTKGPPDGPKEHGLKRLGPVPHVQGPSQEGSLSLTLMSTTGEQMGRRHVRDHRWLDYDDREVLLRLCLMVWWRLVLWVLQSSGYPMTVSSRPLARVCGDKGQWGTTHSESLRVTLLGVRDGNGVKLSPLYPLGYVGLVLDMGRDSIQGVKGSTVSSVCGTKPRDGLDRESAEVTPRVVEDSSGMGREEADHQPRGLRGGEDKRSGSAWLEEMEEKTEGHHYVVKYLWLKHHTEPHSGTAPHRSEYGYYLRRVKKAFRKHYDTNEHLQKVQKELENCVQGKDTVDQFVKQLDTLSTELYYLGAAPLEYSLKWRLYVGLNSDRLRDKVEDYLEDIGLDIGLDYLL</sequence>
<dbReference type="Proteomes" id="UP000570595">
    <property type="component" value="Unassembled WGS sequence"/>
</dbReference>
<gene>
    <name evidence="2" type="ORF">FOZ61_000148</name>
</gene>
<organism evidence="2 3">
    <name type="scientific">Perkinsus olseni</name>
    <name type="common">Perkinsus atlanticus</name>
    <dbReference type="NCBI Taxonomy" id="32597"/>
    <lineage>
        <taxon>Eukaryota</taxon>
        <taxon>Sar</taxon>
        <taxon>Alveolata</taxon>
        <taxon>Perkinsozoa</taxon>
        <taxon>Perkinsea</taxon>
        <taxon>Perkinsida</taxon>
        <taxon>Perkinsidae</taxon>
        <taxon>Perkinsus</taxon>
    </lineage>
</organism>
<feature type="region of interest" description="Disordered" evidence="1">
    <location>
        <begin position="391"/>
        <end position="445"/>
    </location>
</feature>
<feature type="region of interest" description="Disordered" evidence="1">
    <location>
        <begin position="239"/>
        <end position="270"/>
    </location>
</feature>
<feature type="compositionally biased region" description="Basic and acidic residues" evidence="1">
    <location>
        <begin position="401"/>
        <end position="411"/>
    </location>
</feature>
<dbReference type="EMBL" id="JABAHT010001002">
    <property type="protein sequence ID" value="KAF4650632.1"/>
    <property type="molecule type" value="Genomic_DNA"/>
</dbReference>
<name>A0A7J6KUP8_PEROL</name>
<reference evidence="2 3" key="1">
    <citation type="submission" date="2020-04" db="EMBL/GenBank/DDBJ databases">
        <title>Perkinsus olseni comparative genomics.</title>
        <authorList>
            <person name="Bogema D.R."/>
        </authorList>
    </citation>
    <scope>NUCLEOTIDE SEQUENCE [LARGE SCALE GENOMIC DNA]</scope>
    <source>
        <strain evidence="2">ATCC PRA-179</strain>
    </source>
</reference>
<feature type="region of interest" description="Disordered" evidence="1">
    <location>
        <begin position="140"/>
        <end position="195"/>
    </location>
</feature>
<comment type="caution">
    <text evidence="2">The sequence shown here is derived from an EMBL/GenBank/DDBJ whole genome shotgun (WGS) entry which is preliminary data.</text>
</comment>
<feature type="compositionally biased region" description="Gly residues" evidence="1">
    <location>
        <begin position="172"/>
        <end position="184"/>
    </location>
</feature>
<feature type="compositionally biased region" description="Basic and acidic residues" evidence="1">
    <location>
        <begin position="425"/>
        <end position="444"/>
    </location>
</feature>
<protein>
    <recommendedName>
        <fullName evidence="4">Retrotransposon gag domain-containing protein</fullName>
    </recommendedName>
</protein>
<dbReference type="OrthoDB" id="10594922at2759"/>
<feature type="region of interest" description="Disordered" evidence="1">
    <location>
        <begin position="71"/>
        <end position="95"/>
    </location>
</feature>
<proteinExistence type="predicted"/>
<evidence type="ECO:0000313" key="3">
    <source>
        <dbReference type="Proteomes" id="UP000570595"/>
    </source>
</evidence>
<dbReference type="AlphaFoldDB" id="A0A7J6KUP8"/>
<evidence type="ECO:0000256" key="1">
    <source>
        <dbReference type="SAM" id="MobiDB-lite"/>
    </source>
</evidence>
<feature type="compositionally biased region" description="Polar residues" evidence="1">
    <location>
        <begin position="71"/>
        <end position="83"/>
    </location>
</feature>
<accession>A0A7J6KUP8</accession>
<evidence type="ECO:0000313" key="2">
    <source>
        <dbReference type="EMBL" id="KAF4650632.1"/>
    </source>
</evidence>
<evidence type="ECO:0008006" key="4">
    <source>
        <dbReference type="Google" id="ProtNLM"/>
    </source>
</evidence>